<dbReference type="EMBL" id="AFZG01000074">
    <property type="protein sequence ID" value="EHL16692.1"/>
    <property type="molecule type" value="Genomic_DNA"/>
</dbReference>
<dbReference type="RefSeq" id="WP_009528804.1">
    <property type="nucleotide sequence ID" value="NZ_JH414598.1"/>
</dbReference>
<evidence type="ECO:0000313" key="2">
    <source>
        <dbReference type="Proteomes" id="UP000003379"/>
    </source>
</evidence>
<reference evidence="1 2" key="1">
    <citation type="submission" date="2011-08" db="EMBL/GenBank/DDBJ databases">
        <title>The Genome Sequence of Eubacteriaceae bacterium CM5.</title>
        <authorList>
            <consortium name="The Broad Institute Genome Sequencing Platform"/>
            <person name="Earl A."/>
            <person name="Ward D."/>
            <person name="Feldgarden M."/>
            <person name="Gevers D."/>
            <person name="Sizova M."/>
            <person name="Hazen A."/>
            <person name="Epstein S."/>
            <person name="Young S.K."/>
            <person name="Zeng Q."/>
            <person name="Gargeya S."/>
            <person name="Fitzgerald M."/>
            <person name="Haas B."/>
            <person name="Abouelleil A."/>
            <person name="Alvarado L."/>
            <person name="Arachchi H.M."/>
            <person name="Berlin A."/>
            <person name="Brown A."/>
            <person name="Chapman S.B."/>
            <person name="Chen Z."/>
            <person name="Dunbar C."/>
            <person name="Freedman E."/>
            <person name="Gearin G."/>
            <person name="Gellesch M."/>
            <person name="Goldberg J."/>
            <person name="Griggs A."/>
            <person name="Gujja S."/>
            <person name="Heiman D."/>
            <person name="Howarth C."/>
            <person name="Larson L."/>
            <person name="Lui A."/>
            <person name="MacDonald P.J.P."/>
            <person name="Montmayeur A."/>
            <person name="Murphy C."/>
            <person name="Neiman D."/>
            <person name="Pearson M."/>
            <person name="Priest M."/>
            <person name="Roberts A."/>
            <person name="Saif S."/>
            <person name="Shea T."/>
            <person name="Shenoy N."/>
            <person name="Sisk P."/>
            <person name="Stolte C."/>
            <person name="Sykes S."/>
            <person name="Wortman J."/>
            <person name="Nusbaum C."/>
            <person name="Birren B."/>
        </authorList>
    </citation>
    <scope>NUCLEOTIDE SEQUENCE [LARGE SCALE GENOMIC DNA]</scope>
    <source>
        <strain evidence="1 2">CM5</strain>
    </source>
</reference>
<dbReference type="HOGENOM" id="CLU_430121_0_0_9"/>
<comment type="caution">
    <text evidence="1">The sequence shown here is derived from an EMBL/GenBank/DDBJ whole genome shotgun (WGS) entry which is preliminary data.</text>
</comment>
<dbReference type="AlphaFoldDB" id="G9XFG7"/>
<sequence length="636" mass="75105">MDISQNEKLKAAYALNLFTVSIKQIIDYNDINIMQYEYDTIINNLNLEKIIKDEALLDVIRYIMDEIDNCLKMQGDRKFIEKDYKQRIKNAIWSAVPNVGAIFSTSNPVAMGVTLATQVGIGYMNYRRNKADIDLNYERSKWEIQKNRMDHLNGLRKQLFETAWRLADNYKFPDEYRLTESQIEEYNIALTEANPIKRFNLLNDMRSIFDAYPIFWYQIGSVANSIYRDEKYSEDIGMQAMFKEYAIECFSKYGELNKFNLLRHDTITSAWALEFIELLDLNHSNQPEKAREYIQIASKYSKNQSDVIELCAFASLRIQDYDNAMKFFETLLNRGYNISVNTQILSGLYIKKILSKDSDRTKVKFSYDQLKHILDEKDKQHIIPLPPEGTSIDDLKVEWNRNESLEEYLEREAYEREKEHKDIEEAKNKAKIFYQKRITLVFKESFTEFAEYSKWVIESYRDEINSFNEFPITLCNYEDYKKNRNEKENLGGHIIFIGKSSIADNYINSHKLDYDEYGIKYVTDTNKTYLVASYPKDYEISDLIELAKEINERHHIRIPYNFKNLDLLFLKELSDSDSDDIIKKIVGVPQYLIEQIFNGVINLFNFGDNESARKIEFLQYCVGLYLYLESENAIID</sequence>
<name>G9XFG7_9FIRM</name>
<dbReference type="InterPro" id="IPR011990">
    <property type="entry name" value="TPR-like_helical_dom_sf"/>
</dbReference>
<proteinExistence type="predicted"/>
<accession>G9XFG7</accession>
<gene>
    <name evidence="1" type="ORF">HMPREF9628_00624</name>
</gene>
<organism evidence="1 2">
    <name type="scientific">Peptoanaerobacter stomatis</name>
    <dbReference type="NCBI Taxonomy" id="796937"/>
    <lineage>
        <taxon>Bacteria</taxon>
        <taxon>Bacillati</taxon>
        <taxon>Bacillota</taxon>
        <taxon>Clostridia</taxon>
        <taxon>Peptostreptococcales</taxon>
        <taxon>Filifactoraceae</taxon>
        <taxon>Peptoanaerobacter</taxon>
    </lineage>
</organism>
<evidence type="ECO:0000313" key="1">
    <source>
        <dbReference type="EMBL" id="EHL16692.1"/>
    </source>
</evidence>
<dbReference type="SUPFAM" id="SSF48452">
    <property type="entry name" value="TPR-like"/>
    <property type="match status" value="1"/>
</dbReference>
<evidence type="ECO:0008006" key="3">
    <source>
        <dbReference type="Google" id="ProtNLM"/>
    </source>
</evidence>
<dbReference type="Proteomes" id="UP000003379">
    <property type="component" value="Unassembled WGS sequence"/>
</dbReference>
<protein>
    <recommendedName>
        <fullName evidence="3">Tetratricopeptide repeat protein</fullName>
    </recommendedName>
</protein>